<protein>
    <submittedName>
        <fullName evidence="2">Uncharacterized protein</fullName>
    </submittedName>
</protein>
<dbReference type="EMBL" id="LR797195">
    <property type="protein sequence ID" value="CAB4193729.1"/>
    <property type="molecule type" value="Genomic_DNA"/>
</dbReference>
<organism evidence="2">
    <name type="scientific">uncultured Caudovirales phage</name>
    <dbReference type="NCBI Taxonomy" id="2100421"/>
    <lineage>
        <taxon>Viruses</taxon>
        <taxon>Duplodnaviria</taxon>
        <taxon>Heunggongvirae</taxon>
        <taxon>Uroviricota</taxon>
        <taxon>Caudoviricetes</taxon>
        <taxon>Peduoviridae</taxon>
        <taxon>Maltschvirus</taxon>
        <taxon>Maltschvirus maltsch</taxon>
    </lineage>
</organism>
<name>A0A6J5R9R3_9CAUD</name>
<evidence type="ECO:0000313" key="2">
    <source>
        <dbReference type="EMBL" id="CAB4193729.1"/>
    </source>
</evidence>
<evidence type="ECO:0000313" key="1">
    <source>
        <dbReference type="EMBL" id="CAB4175392.1"/>
    </source>
</evidence>
<accession>A0A6J5R9R3</accession>
<proteinExistence type="predicted"/>
<reference evidence="2" key="1">
    <citation type="submission" date="2020-05" db="EMBL/GenBank/DDBJ databases">
        <authorList>
            <person name="Chiriac C."/>
            <person name="Salcher M."/>
            <person name="Ghai R."/>
            <person name="Kavagutti S V."/>
        </authorList>
    </citation>
    <scope>NUCLEOTIDE SEQUENCE</scope>
</reference>
<sequence length="124" mass="14686">MNEVHFKLDSITRITLVKRKPSGYYWADVQLEKRGFFGLVRRQKALPAGWTYYDGDREELTSILRHTWYGFDEAENEIYNKPYVEIRLLEKVEITYRFNSDEEAIAWIDDVIAQTGSKFVVIGR</sequence>
<gene>
    <name evidence="2" type="ORF">UFOVP1247_133</name>
    <name evidence="1" type="ORF">UFOVP970_173</name>
</gene>
<dbReference type="EMBL" id="LR796916">
    <property type="protein sequence ID" value="CAB4175392.1"/>
    <property type="molecule type" value="Genomic_DNA"/>
</dbReference>